<comment type="caution">
    <text evidence="2">The sequence shown here is derived from an EMBL/GenBank/DDBJ whole genome shotgun (WGS) entry which is preliminary data.</text>
</comment>
<organism evidence="2 3">
    <name type="scientific">Ogataea philodendri</name>
    <dbReference type="NCBI Taxonomy" id="1378263"/>
    <lineage>
        <taxon>Eukaryota</taxon>
        <taxon>Fungi</taxon>
        <taxon>Dikarya</taxon>
        <taxon>Ascomycota</taxon>
        <taxon>Saccharomycotina</taxon>
        <taxon>Pichiomycetes</taxon>
        <taxon>Pichiales</taxon>
        <taxon>Pichiaceae</taxon>
        <taxon>Ogataea</taxon>
    </lineage>
</organism>
<evidence type="ECO:0000313" key="3">
    <source>
        <dbReference type="Proteomes" id="UP000769157"/>
    </source>
</evidence>
<feature type="compositionally biased region" description="Polar residues" evidence="1">
    <location>
        <begin position="59"/>
        <end position="72"/>
    </location>
</feature>
<dbReference type="Proteomes" id="UP000769157">
    <property type="component" value="Unassembled WGS sequence"/>
</dbReference>
<name>A0A9P8NZX4_9ASCO</name>
<dbReference type="GeneID" id="70237567"/>
<dbReference type="EMBL" id="JAEUBE010000378">
    <property type="protein sequence ID" value="KAH3662351.1"/>
    <property type="molecule type" value="Genomic_DNA"/>
</dbReference>
<sequence length="144" mass="16601">MRVHVLSALAGSFKLVLHPFVDKQLGKEHHHKRDKTDTKGQRILCEWCSQTLFTQGITSRLQQMDKSSSHNNSRSKELGNEETPWWQSNKGVSRGQDREVSSKERSYQDHKHCTHTSPKMFSIVIIVRHTSVIVSLPEIHFANE</sequence>
<evidence type="ECO:0000256" key="1">
    <source>
        <dbReference type="SAM" id="MobiDB-lite"/>
    </source>
</evidence>
<reference evidence="2" key="1">
    <citation type="journal article" date="2021" name="Open Biol.">
        <title>Shared evolutionary footprints suggest mitochondrial oxidative damage underlies multiple complex I losses in fungi.</title>
        <authorList>
            <person name="Schikora-Tamarit M.A."/>
            <person name="Marcet-Houben M."/>
            <person name="Nosek J."/>
            <person name="Gabaldon T."/>
        </authorList>
    </citation>
    <scope>NUCLEOTIDE SEQUENCE</scope>
    <source>
        <strain evidence="2">CBS6075</strain>
    </source>
</reference>
<keyword evidence="3" id="KW-1185">Reference proteome</keyword>
<feature type="region of interest" description="Disordered" evidence="1">
    <location>
        <begin position="59"/>
        <end position="113"/>
    </location>
</feature>
<dbReference type="RefSeq" id="XP_046059440.1">
    <property type="nucleotide sequence ID" value="XM_046206802.1"/>
</dbReference>
<proteinExistence type="predicted"/>
<dbReference type="AlphaFoldDB" id="A0A9P8NZX4"/>
<evidence type="ECO:0000313" key="2">
    <source>
        <dbReference type="EMBL" id="KAH3662351.1"/>
    </source>
</evidence>
<gene>
    <name evidence="2" type="ORF">OGAPHI_005603</name>
</gene>
<protein>
    <submittedName>
        <fullName evidence="2">Uncharacterized protein</fullName>
    </submittedName>
</protein>
<reference evidence="2" key="2">
    <citation type="submission" date="2021-01" db="EMBL/GenBank/DDBJ databases">
        <authorList>
            <person name="Schikora-Tamarit M.A."/>
        </authorList>
    </citation>
    <scope>NUCLEOTIDE SEQUENCE</scope>
    <source>
        <strain evidence="2">CBS6075</strain>
    </source>
</reference>
<accession>A0A9P8NZX4</accession>
<feature type="compositionally biased region" description="Basic and acidic residues" evidence="1">
    <location>
        <begin position="95"/>
        <end position="111"/>
    </location>
</feature>